<name>A0A7D6VM10_9NOCA</name>
<evidence type="ECO:0000313" key="2">
    <source>
        <dbReference type="EMBL" id="QLY32650.1"/>
    </source>
</evidence>
<dbReference type="EMBL" id="CP059399">
    <property type="protein sequence ID" value="QLY32650.1"/>
    <property type="molecule type" value="Genomic_DNA"/>
</dbReference>
<proteinExistence type="predicted"/>
<keyword evidence="3" id="KW-1185">Reference proteome</keyword>
<protein>
    <recommendedName>
        <fullName evidence="4">Transposase</fullName>
    </recommendedName>
</protein>
<dbReference type="KEGG" id="nhu:H0264_10670"/>
<feature type="region of interest" description="Disordered" evidence="1">
    <location>
        <begin position="470"/>
        <end position="544"/>
    </location>
</feature>
<dbReference type="RefSeq" id="WP_181583815.1">
    <property type="nucleotide sequence ID" value="NZ_CP059399.1"/>
</dbReference>
<sequence length="544" mass="59310">MGRSRRGAPFVVAAPAGVRIRTRLHLTADEARTVREIGEFNGHVYRRELAARIALGTLDRRQQSAYRADRKRAVTAENSSRWAGTITRAVEDQYQSGIRALTAHASGLDAAIATLSARCALAPRERAGKITGYRDEAEWFAKTRRLQVLQERAGKVHAALAEGRPSIVMGGKRLWRTRNHLDDAGISPEQWRQAWDATRMFLTADGETGKIGGNETLRVTPGTRHLRIKVPAALADRLGTHLTLAAPVEFHHQGMQWQERIEGSRAVRYDITYDPDRDRWYLDASWTLEPTLPPPLAALRAGRVLGIDLNDGHLATCALDSSGNPIGTPATIALSGQGSSASRRDGHLRTALTAILDRAEYAGCTAIVIENLNFADARATGRETMGRGRRGKRFRHAVAGIPTARFRDRLCAMAARRMLAVVAVDPAYTSKAGNRYWRKPLQAQSNTSDAIVSVHHGAAVAIGRRGLGVKLSRHSSGPRHAQRSVAGQPSSLASAAHRDRVAGEKRCLGTGPCGRPDRSGSERHPSVAKTVRAATERYSLSLNE</sequence>
<evidence type="ECO:0000313" key="3">
    <source>
        <dbReference type="Proteomes" id="UP000515512"/>
    </source>
</evidence>
<feature type="compositionally biased region" description="Basic residues" evidence="1">
    <location>
        <begin position="471"/>
        <end position="482"/>
    </location>
</feature>
<evidence type="ECO:0008006" key="4">
    <source>
        <dbReference type="Google" id="ProtNLM"/>
    </source>
</evidence>
<organism evidence="2 3">
    <name type="scientific">Nocardia huaxiensis</name>
    <dbReference type="NCBI Taxonomy" id="2755382"/>
    <lineage>
        <taxon>Bacteria</taxon>
        <taxon>Bacillati</taxon>
        <taxon>Actinomycetota</taxon>
        <taxon>Actinomycetes</taxon>
        <taxon>Mycobacteriales</taxon>
        <taxon>Nocardiaceae</taxon>
        <taxon>Nocardia</taxon>
    </lineage>
</organism>
<feature type="compositionally biased region" description="Basic and acidic residues" evidence="1">
    <location>
        <begin position="496"/>
        <end position="507"/>
    </location>
</feature>
<gene>
    <name evidence="2" type="ORF">H0264_10670</name>
</gene>
<feature type="compositionally biased region" description="Basic and acidic residues" evidence="1">
    <location>
        <begin position="515"/>
        <end position="525"/>
    </location>
</feature>
<accession>A0A7D6VM10</accession>
<evidence type="ECO:0000256" key="1">
    <source>
        <dbReference type="SAM" id="MobiDB-lite"/>
    </source>
</evidence>
<dbReference type="Proteomes" id="UP000515512">
    <property type="component" value="Chromosome"/>
</dbReference>
<dbReference type="AlphaFoldDB" id="A0A7D6VM10"/>
<reference evidence="2 3" key="1">
    <citation type="submission" date="2020-07" db="EMBL/GenBank/DDBJ databases">
        <authorList>
            <person name="Zhuang K."/>
            <person name="Ran Y."/>
        </authorList>
    </citation>
    <scope>NUCLEOTIDE SEQUENCE [LARGE SCALE GENOMIC DNA]</scope>
    <source>
        <strain evidence="2 3">WCH-YHL-001</strain>
    </source>
</reference>